<dbReference type="Proteomes" id="UP001211907">
    <property type="component" value="Unassembled WGS sequence"/>
</dbReference>
<dbReference type="GO" id="GO:0006367">
    <property type="term" value="P:transcription initiation at RNA polymerase II promoter"/>
    <property type="evidence" value="ECO:0007669"/>
    <property type="project" value="InterPro"/>
</dbReference>
<dbReference type="AlphaFoldDB" id="A0AAD5T0I2"/>
<feature type="compositionally biased region" description="Polar residues" evidence="1">
    <location>
        <begin position="292"/>
        <end position="307"/>
    </location>
</feature>
<reference evidence="3" key="1">
    <citation type="submission" date="2020-05" db="EMBL/GenBank/DDBJ databases">
        <title>Phylogenomic resolution of chytrid fungi.</title>
        <authorList>
            <person name="Stajich J.E."/>
            <person name="Amses K."/>
            <person name="Simmons R."/>
            <person name="Seto K."/>
            <person name="Myers J."/>
            <person name="Bonds A."/>
            <person name="Quandt C.A."/>
            <person name="Barry K."/>
            <person name="Liu P."/>
            <person name="Grigoriev I."/>
            <person name="Longcore J.E."/>
            <person name="James T.Y."/>
        </authorList>
    </citation>
    <scope>NUCLEOTIDE SEQUENCE</scope>
    <source>
        <strain evidence="3">JEL0513</strain>
    </source>
</reference>
<evidence type="ECO:0000256" key="1">
    <source>
        <dbReference type="SAM" id="MobiDB-lite"/>
    </source>
</evidence>
<dbReference type="GO" id="GO:0005673">
    <property type="term" value="C:transcription factor TFIIE complex"/>
    <property type="evidence" value="ECO:0007669"/>
    <property type="project" value="TreeGrafter"/>
</dbReference>
<proteinExistence type="predicted"/>
<dbReference type="PANTHER" id="PTHR13097">
    <property type="entry name" value="TRANSCRIPTION INITIATION FACTOR IIE, ALPHA SUBUNIT"/>
    <property type="match status" value="1"/>
</dbReference>
<gene>
    <name evidence="3" type="ORF">HK100_011911</name>
</gene>
<dbReference type="SUPFAM" id="SSF57783">
    <property type="entry name" value="Zinc beta-ribbon"/>
    <property type="match status" value="1"/>
</dbReference>
<dbReference type="EMBL" id="JADGJH010000796">
    <property type="protein sequence ID" value="KAJ3122586.1"/>
    <property type="molecule type" value="Genomic_DNA"/>
</dbReference>
<dbReference type="InterPro" id="IPR013083">
    <property type="entry name" value="Znf_RING/FYVE/PHD"/>
</dbReference>
<dbReference type="InterPro" id="IPR002853">
    <property type="entry name" value="TFIIE_asu"/>
</dbReference>
<organism evidence="3 4">
    <name type="scientific">Physocladia obscura</name>
    <dbReference type="NCBI Taxonomy" id="109957"/>
    <lineage>
        <taxon>Eukaryota</taxon>
        <taxon>Fungi</taxon>
        <taxon>Fungi incertae sedis</taxon>
        <taxon>Chytridiomycota</taxon>
        <taxon>Chytridiomycota incertae sedis</taxon>
        <taxon>Chytridiomycetes</taxon>
        <taxon>Chytridiales</taxon>
        <taxon>Chytriomycetaceae</taxon>
        <taxon>Physocladia</taxon>
    </lineage>
</organism>
<feature type="compositionally biased region" description="Acidic residues" evidence="1">
    <location>
        <begin position="326"/>
        <end position="341"/>
    </location>
</feature>
<evidence type="ECO:0000313" key="4">
    <source>
        <dbReference type="Proteomes" id="UP001211907"/>
    </source>
</evidence>
<name>A0AAD5T0I2_9FUNG</name>
<feature type="compositionally biased region" description="Basic and acidic residues" evidence="1">
    <location>
        <begin position="308"/>
        <end position="320"/>
    </location>
</feature>
<protein>
    <recommendedName>
        <fullName evidence="2">Transcription initiation factor IIE subunit alpha N-terminal domain-containing protein</fullName>
    </recommendedName>
</protein>
<sequence>MEGNLSTVQNSAGDPTIDEILRELVMRVARSYYQPHFVIILDLLILKGAMREEDMAIALRVSPGDTRKLCKKLEADRMIKANSVVIELKHQKHTKKSSRTFYYIDFKSFVNVLKYKMFKIQDLIRKEIDERNNNLAYECPSCKAKFDPYAVLRMMRPEDGLFICELCQSVLEQEKGTDFENDLSRRFNMERMPILKLLQQTESHVIPEFAPPTEASMKVPAQGASAQVNYVQPNEIKVELDGHENLEKITPITDEFNDVFAVDNKDSIMKDYYARLQAEVGNESPALKLSSDGGNSPFSGVGSTSTGNKRETASNNEDIKKRAKLEEDDESDLDDEEFVEL</sequence>
<feature type="region of interest" description="Disordered" evidence="1">
    <location>
        <begin position="285"/>
        <end position="341"/>
    </location>
</feature>
<evidence type="ECO:0000259" key="2">
    <source>
        <dbReference type="SMART" id="SM00531"/>
    </source>
</evidence>
<comment type="caution">
    <text evidence="3">The sequence shown here is derived from an EMBL/GenBank/DDBJ whole genome shotgun (WGS) entry which is preliminary data.</text>
</comment>
<dbReference type="PANTHER" id="PTHR13097:SF7">
    <property type="entry name" value="GENERAL TRANSCRIPTION FACTOR IIE SUBUNIT 1"/>
    <property type="match status" value="1"/>
</dbReference>
<dbReference type="InterPro" id="IPR024550">
    <property type="entry name" value="TFIIEa/SarR/Rpc3_HTH_dom"/>
</dbReference>
<evidence type="ECO:0000313" key="3">
    <source>
        <dbReference type="EMBL" id="KAJ3122586.1"/>
    </source>
</evidence>
<dbReference type="InterPro" id="IPR039997">
    <property type="entry name" value="TFE"/>
</dbReference>
<feature type="domain" description="Transcription initiation factor IIE subunit alpha N-terminal" evidence="2">
    <location>
        <begin position="35"/>
        <end position="185"/>
    </location>
</feature>
<dbReference type="Pfam" id="PF02002">
    <property type="entry name" value="TFIIE_alpha"/>
    <property type="match status" value="1"/>
</dbReference>
<dbReference type="SMART" id="SM00531">
    <property type="entry name" value="TFIIE"/>
    <property type="match status" value="1"/>
</dbReference>
<dbReference type="Gene3D" id="3.30.40.10">
    <property type="entry name" value="Zinc/RING finger domain, C3HC4 (zinc finger)"/>
    <property type="match status" value="1"/>
</dbReference>
<keyword evidence="4" id="KW-1185">Reference proteome</keyword>
<accession>A0AAD5T0I2</accession>